<dbReference type="InterPro" id="IPR006664">
    <property type="entry name" value="OMP_bac"/>
</dbReference>
<dbReference type="InterPro" id="IPR006690">
    <property type="entry name" value="OMPA-like_CS"/>
</dbReference>
<dbReference type="SUPFAM" id="SSF103088">
    <property type="entry name" value="OmpA-like"/>
    <property type="match status" value="1"/>
</dbReference>
<comment type="caution">
    <text evidence="6">The sequence shown here is derived from an EMBL/GenBank/DDBJ whole genome shotgun (WGS) entry which is preliminary data.</text>
</comment>
<keyword evidence="3" id="KW-0998">Cell outer membrane</keyword>
<dbReference type="PANTHER" id="PTHR30329:SF21">
    <property type="entry name" value="LIPOPROTEIN YIAD-RELATED"/>
    <property type="match status" value="1"/>
</dbReference>
<evidence type="ECO:0000256" key="4">
    <source>
        <dbReference type="PROSITE-ProRule" id="PRU00473"/>
    </source>
</evidence>
<sequence length="697" mass="76008">MKKITFLFLFVVSSICVESQSYIGFLTDNYSGVNSVISNPANITDSRFKTDINLIGVSAFGGNDYYGVNVMDAFKDDYDFDLDAKKSPSTDNNAALNFDIMGPAFMFNLNKKSSIAVFTRARSMVNINEINGETVDDLDNDTTDDFYVNEGDFNAFGQAWAELGVTYARVLFNEGEHFLKGGITLKYLQGGGSAYATGKNLTVDYEADFFVIGGEPQARITTTGQVTYGRFDEFDNDNYDYELPEKATGFGGDIGFVYEWRPNYADYTSTSADGPTYANKNKYKLKVGLSLTDFGQIKYKNGLEETFDISNSVREDEINDEEDLNSVLNNLYILTNSKIGYTATLPTALHLNADWSFTNKLYVNLNTDYSLISKGKENASRISNIVSLTPRFESKWFSFYVPLSMVENNGFQAGAGLRAGPLYIGSGSVITALAGDDSKGADVYAGIKIPIYQGSTKDKDGDGILDKLDGCPDDAGPIENNGCPWTDRDVDGIMDNVDECPDKKGPQENNGCPWGDRDGDTISDNIDACPDEAGAIENSGCPFKDTDNDGVIDKNDKCIDVPGTVANNGCPEVLEPEVTQEIQKTLNAYAKTILFDSGKSTIKLVSNGVLDEIVNILGKYPSAKFSIEGHTDSVGSDALNQKLSEERASAVMTYLIEKGVSSTRLSSTGFGETRPMATNATKAGQAQNRRVEINLVK</sequence>
<comment type="subcellular location">
    <subcellularLocation>
        <location evidence="1">Cell outer membrane</location>
    </subcellularLocation>
</comment>
<dbReference type="InterPro" id="IPR028974">
    <property type="entry name" value="TSP_type-3_rpt"/>
</dbReference>
<dbReference type="OrthoDB" id="9805336at2"/>
<keyword evidence="7" id="KW-1185">Reference proteome</keyword>
<gene>
    <name evidence="6" type="ORF">EV196_10854</name>
</gene>
<protein>
    <submittedName>
        <fullName evidence="6">OmpA family protein</fullName>
    </submittedName>
</protein>
<dbReference type="InterPro" id="IPR006665">
    <property type="entry name" value="OmpA-like"/>
</dbReference>
<dbReference type="PANTHER" id="PTHR30329">
    <property type="entry name" value="STATOR ELEMENT OF FLAGELLAR MOTOR COMPLEX"/>
    <property type="match status" value="1"/>
</dbReference>
<dbReference type="GO" id="GO:0009279">
    <property type="term" value="C:cell outer membrane"/>
    <property type="evidence" value="ECO:0007669"/>
    <property type="project" value="UniProtKB-SubCell"/>
</dbReference>
<proteinExistence type="predicted"/>
<dbReference type="Proteomes" id="UP000295455">
    <property type="component" value="Unassembled WGS sequence"/>
</dbReference>
<dbReference type="Pfam" id="PF00691">
    <property type="entry name" value="OmpA"/>
    <property type="match status" value="1"/>
</dbReference>
<dbReference type="RefSeq" id="WP_132218697.1">
    <property type="nucleotide sequence ID" value="NZ_OX156936.1"/>
</dbReference>
<evidence type="ECO:0000259" key="5">
    <source>
        <dbReference type="PROSITE" id="PS51123"/>
    </source>
</evidence>
<dbReference type="Pfam" id="PF18990">
    <property type="entry name" value="DUF5723"/>
    <property type="match status" value="1"/>
</dbReference>
<evidence type="ECO:0000256" key="3">
    <source>
        <dbReference type="ARBA" id="ARBA00023237"/>
    </source>
</evidence>
<dbReference type="PROSITE" id="PS01068">
    <property type="entry name" value="OMPA_1"/>
    <property type="match status" value="1"/>
</dbReference>
<dbReference type="GO" id="GO:0005509">
    <property type="term" value="F:calcium ion binding"/>
    <property type="evidence" value="ECO:0007669"/>
    <property type="project" value="InterPro"/>
</dbReference>
<dbReference type="AlphaFoldDB" id="A0A4R1RDC1"/>
<keyword evidence="2 4" id="KW-0472">Membrane</keyword>
<dbReference type="CDD" id="cd07185">
    <property type="entry name" value="OmpA_C-like"/>
    <property type="match status" value="1"/>
</dbReference>
<dbReference type="EMBL" id="SLUP01000008">
    <property type="protein sequence ID" value="TCL63858.1"/>
    <property type="molecule type" value="Genomic_DNA"/>
</dbReference>
<dbReference type="InterPro" id="IPR043781">
    <property type="entry name" value="DUF5723"/>
</dbReference>
<dbReference type="InterPro" id="IPR036737">
    <property type="entry name" value="OmpA-like_sf"/>
</dbReference>
<dbReference type="PRINTS" id="PR01021">
    <property type="entry name" value="OMPADOMAIN"/>
</dbReference>
<dbReference type="SUPFAM" id="SSF103647">
    <property type="entry name" value="TSP type-3 repeat"/>
    <property type="match status" value="1"/>
</dbReference>
<dbReference type="Gene3D" id="4.10.1080.10">
    <property type="entry name" value="TSP type-3 repeat"/>
    <property type="match status" value="1"/>
</dbReference>
<feature type="domain" description="OmpA-like" evidence="5">
    <location>
        <begin position="582"/>
        <end position="697"/>
    </location>
</feature>
<organism evidence="6 7">
    <name type="scientific">Mariniflexile fucanivorans</name>
    <dbReference type="NCBI Taxonomy" id="264023"/>
    <lineage>
        <taxon>Bacteria</taxon>
        <taxon>Pseudomonadati</taxon>
        <taxon>Bacteroidota</taxon>
        <taxon>Flavobacteriia</taxon>
        <taxon>Flavobacteriales</taxon>
        <taxon>Flavobacteriaceae</taxon>
        <taxon>Mariniflexile</taxon>
    </lineage>
</organism>
<dbReference type="InterPro" id="IPR050330">
    <property type="entry name" value="Bact_OuterMem_StrucFunc"/>
</dbReference>
<dbReference type="Gene3D" id="3.30.1330.60">
    <property type="entry name" value="OmpA-like domain"/>
    <property type="match status" value="1"/>
</dbReference>
<evidence type="ECO:0000256" key="1">
    <source>
        <dbReference type="ARBA" id="ARBA00004442"/>
    </source>
</evidence>
<evidence type="ECO:0000313" key="7">
    <source>
        <dbReference type="Proteomes" id="UP000295455"/>
    </source>
</evidence>
<dbReference type="PROSITE" id="PS51123">
    <property type="entry name" value="OMPA_2"/>
    <property type="match status" value="1"/>
</dbReference>
<evidence type="ECO:0000313" key="6">
    <source>
        <dbReference type="EMBL" id="TCL63858.1"/>
    </source>
</evidence>
<accession>A0A4R1RDC1</accession>
<reference evidence="6 7" key="1">
    <citation type="submission" date="2019-03" db="EMBL/GenBank/DDBJ databases">
        <title>Genomic Encyclopedia of Type Strains, Phase IV (KMG-IV): sequencing the most valuable type-strain genomes for metagenomic binning, comparative biology and taxonomic classification.</title>
        <authorList>
            <person name="Goeker M."/>
        </authorList>
    </citation>
    <scope>NUCLEOTIDE SEQUENCE [LARGE SCALE GENOMIC DNA]</scope>
    <source>
        <strain evidence="6 7">DSM 18792</strain>
    </source>
</reference>
<evidence type="ECO:0000256" key="2">
    <source>
        <dbReference type="ARBA" id="ARBA00023136"/>
    </source>
</evidence>
<name>A0A4R1RDC1_9FLAO</name>